<evidence type="ECO:0000256" key="1">
    <source>
        <dbReference type="ARBA" id="ARBA00022679"/>
    </source>
</evidence>
<proteinExistence type="predicted"/>
<dbReference type="KEGG" id="mbb:BCG_1146"/>
<dbReference type="SMR" id="A0A0H3M9H7"/>
<dbReference type="Gene3D" id="3.40.1180.10">
    <property type="entry name" value="Decaprenyl diphosphate synthase-like"/>
    <property type="match status" value="1"/>
</dbReference>
<sequence>MPCVGYGDRREFVDAVAVEAICENLNTSGQPDPDLVIRTSGEQRLSGHRGPTGGVSRRRLLRALRDYSTPHASIPYVPPPYRSDGIHASRLAVESVFDALAGRVEL</sequence>
<evidence type="ECO:0000313" key="2">
    <source>
        <dbReference type="EMBL" id="CAL71133.1"/>
    </source>
</evidence>
<dbReference type="EMBL" id="AM408590">
    <property type="protein sequence ID" value="CAL71133.1"/>
    <property type="molecule type" value="Genomic_DNA"/>
</dbReference>
<name>A0A0H3M9H7_MYCBP</name>
<gene>
    <name evidence="2" type="ordered locus">BCG_1146</name>
</gene>
<keyword evidence="1" id="KW-0808">Transferase</keyword>
<dbReference type="GO" id="GO:0016765">
    <property type="term" value="F:transferase activity, transferring alkyl or aryl (other than methyl) groups"/>
    <property type="evidence" value="ECO:0007669"/>
    <property type="project" value="InterPro"/>
</dbReference>
<dbReference type="HOGENOM" id="CLU_2423831_0_0_11"/>
<organism evidence="2 3">
    <name type="scientific">Mycobacterium bovis (strain BCG / Pasteur 1173P2)</name>
    <dbReference type="NCBI Taxonomy" id="410289"/>
    <lineage>
        <taxon>Bacteria</taxon>
        <taxon>Bacillati</taxon>
        <taxon>Actinomycetota</taxon>
        <taxon>Actinomycetes</taxon>
        <taxon>Mycobacteriales</taxon>
        <taxon>Mycobacteriaceae</taxon>
        <taxon>Mycobacterium</taxon>
        <taxon>Mycobacterium tuberculosis complex</taxon>
    </lineage>
</organism>
<accession>A0A0H3M9H7</accession>
<evidence type="ECO:0000313" key="3">
    <source>
        <dbReference type="Proteomes" id="UP000001472"/>
    </source>
</evidence>
<dbReference type="InterPro" id="IPR001441">
    <property type="entry name" value="UPP_synth-like"/>
</dbReference>
<dbReference type="Proteomes" id="UP000001472">
    <property type="component" value="Chromosome"/>
</dbReference>
<dbReference type="AlphaFoldDB" id="A0A0H3M9H7"/>
<protein>
    <submittedName>
        <fullName evidence="2">Uncharacterized protein</fullName>
    </submittedName>
</protein>
<dbReference type="Pfam" id="PF01255">
    <property type="entry name" value="Prenyltransf"/>
    <property type="match status" value="1"/>
</dbReference>
<dbReference type="InterPro" id="IPR036424">
    <property type="entry name" value="UPP_synth-like_sf"/>
</dbReference>
<dbReference type="SUPFAM" id="SSF64005">
    <property type="entry name" value="Undecaprenyl diphosphate synthase"/>
    <property type="match status" value="1"/>
</dbReference>
<reference evidence="2 3" key="1">
    <citation type="journal article" date="2007" name="Proc. Natl. Acad. Sci. U.S.A.">
        <title>Genome plasticity of BCG and impact on vaccine efficacy.</title>
        <authorList>
            <person name="Brosch R."/>
            <person name="Gordon S.V."/>
            <person name="Garnier T."/>
            <person name="Eiglmeier K."/>
            <person name="Frigui W."/>
            <person name="Valenti P."/>
            <person name="Dos Santos S."/>
            <person name="Duthoy S."/>
            <person name="Lacroix C."/>
            <person name="Garcia-Pelayo C."/>
            <person name="Inwald J.K."/>
            <person name="Golby P."/>
            <person name="Garcia J.N."/>
            <person name="Hewinson R.G."/>
            <person name="Behr M.A."/>
            <person name="Quail M.A."/>
            <person name="Churcher C."/>
            <person name="Barrell B.G."/>
            <person name="Parkhill J."/>
            <person name="Cole S.T."/>
        </authorList>
    </citation>
    <scope>NUCLEOTIDE SEQUENCE [LARGE SCALE GENOMIC DNA]</scope>
    <source>
        <strain evidence="3">BCG / Pasteur 1173P2</strain>
    </source>
</reference>